<name>A0ABQ5RZ86_9CHLO</name>
<feature type="compositionally biased region" description="Basic residues" evidence="4">
    <location>
        <begin position="134"/>
        <end position="146"/>
    </location>
</feature>
<dbReference type="InterPro" id="IPR038538">
    <property type="entry name" value="MTERF_sf"/>
</dbReference>
<feature type="compositionally biased region" description="Basic residues" evidence="4">
    <location>
        <begin position="67"/>
        <end position="80"/>
    </location>
</feature>
<feature type="region of interest" description="Disordered" evidence="4">
    <location>
        <begin position="55"/>
        <end position="185"/>
    </location>
</feature>
<protein>
    <submittedName>
        <fullName evidence="5">Cleavage and polyadenylation factor 6-related protein</fullName>
    </submittedName>
</protein>
<keyword evidence="6" id="KW-1185">Reference proteome</keyword>
<keyword evidence="3" id="KW-0809">Transit peptide</keyword>
<keyword evidence="2" id="KW-0806">Transcription termination</keyword>
<evidence type="ECO:0000313" key="5">
    <source>
        <dbReference type="EMBL" id="GLI62905.1"/>
    </source>
</evidence>
<organism evidence="5 6">
    <name type="scientific">Volvox africanus</name>
    <dbReference type="NCBI Taxonomy" id="51714"/>
    <lineage>
        <taxon>Eukaryota</taxon>
        <taxon>Viridiplantae</taxon>
        <taxon>Chlorophyta</taxon>
        <taxon>core chlorophytes</taxon>
        <taxon>Chlorophyceae</taxon>
        <taxon>CS clade</taxon>
        <taxon>Chlamydomonadales</taxon>
        <taxon>Volvocaceae</taxon>
        <taxon>Volvox</taxon>
    </lineage>
</organism>
<evidence type="ECO:0000313" key="6">
    <source>
        <dbReference type="Proteomes" id="UP001165090"/>
    </source>
</evidence>
<dbReference type="EMBL" id="BSDZ01000014">
    <property type="protein sequence ID" value="GLI62905.1"/>
    <property type="molecule type" value="Genomic_DNA"/>
</dbReference>
<feature type="compositionally biased region" description="Low complexity" evidence="4">
    <location>
        <begin position="148"/>
        <end position="166"/>
    </location>
</feature>
<evidence type="ECO:0000256" key="2">
    <source>
        <dbReference type="ARBA" id="ARBA00022472"/>
    </source>
</evidence>
<evidence type="ECO:0000256" key="4">
    <source>
        <dbReference type="SAM" id="MobiDB-lite"/>
    </source>
</evidence>
<keyword evidence="2" id="KW-0805">Transcription regulation</keyword>
<comment type="similarity">
    <text evidence="1">Belongs to the mTERF family.</text>
</comment>
<dbReference type="Proteomes" id="UP001165090">
    <property type="component" value="Unassembled WGS sequence"/>
</dbReference>
<gene>
    <name evidence="5" type="primary">CGL55</name>
    <name evidence="5" type="ORF">VaNZ11_005691</name>
</gene>
<dbReference type="InterPro" id="IPR003690">
    <property type="entry name" value="MTERF"/>
</dbReference>
<comment type="caution">
    <text evidence="5">The sequence shown here is derived from an EMBL/GenBank/DDBJ whole genome shotgun (WGS) entry which is preliminary data.</text>
</comment>
<dbReference type="Gene3D" id="1.25.70.10">
    <property type="entry name" value="Transcription termination factor 3, mitochondrial"/>
    <property type="match status" value="1"/>
</dbReference>
<accession>A0ABQ5RZ86</accession>
<reference evidence="5 6" key="1">
    <citation type="journal article" date="2023" name="IScience">
        <title>Expanded male sex-determining region conserved during the evolution of homothallism in the green alga Volvox.</title>
        <authorList>
            <person name="Yamamoto K."/>
            <person name="Matsuzaki R."/>
            <person name="Mahakham W."/>
            <person name="Heman W."/>
            <person name="Sekimoto H."/>
            <person name="Kawachi M."/>
            <person name="Minakuchi Y."/>
            <person name="Toyoda A."/>
            <person name="Nozaki H."/>
        </authorList>
    </citation>
    <scope>NUCLEOTIDE SEQUENCE [LARGE SCALE GENOMIC DNA]</scope>
    <source>
        <strain evidence="5 6">NIES-4468</strain>
    </source>
</reference>
<proteinExistence type="inferred from homology"/>
<evidence type="ECO:0000256" key="1">
    <source>
        <dbReference type="ARBA" id="ARBA00007692"/>
    </source>
</evidence>
<evidence type="ECO:0000256" key="3">
    <source>
        <dbReference type="ARBA" id="ARBA00022946"/>
    </source>
</evidence>
<keyword evidence="2" id="KW-0804">Transcription</keyword>
<dbReference type="Pfam" id="PF02536">
    <property type="entry name" value="mTERF"/>
    <property type="match status" value="1"/>
</dbReference>
<sequence length="494" mass="54265">MLPVTFSSLPRAIQSGPHIGGQCKDFRFPFCISDFCKGPRLVLVHCKKNNLGSFEGYGSEDHAKPDRHSRRQPKPLHHGHDRPCDAPDLCAEVPSTASNTDLGESGPASGGGHSITGHYQKLDVDAQQPELPSRRGRPPKCQKKSRTASASSENSGNDGSSSTSTEATTHRAQESVSIPPLPLRSVRRLRGRPRLASVAGSPLPVGASPSRDVELRTLLLRELQLLPSQLKPPTGSWRKLMASTTPAVLSGRVSELRDALGTEAVRCIAQRCPHALQLTTDRILSKLADLNVRLQLPRSDLIRIVCRFPAMMGTAPEAVGARVVLLVQELDKSEDFVRAMVLSQPVLLGLSTATLRHRIGLLHEAASALPSKWGLELSTAAPSTLGRLLRCSDTVLSRLTYTYLRTATNGRKFHRIRTMATICCQPAAKWIRENPPFLDWLAGGEEDRQAGILTPWPGWWRRTEKSVEDVDWWLGPTPSSCRRQQQQQHGDIET</sequence>